<name>A0A1D3DAW4_9EIME</name>
<dbReference type="PANTHER" id="PTHR47992">
    <property type="entry name" value="PROTEIN PHOSPHATASE"/>
    <property type="match status" value="1"/>
</dbReference>
<feature type="region of interest" description="Disordered" evidence="6">
    <location>
        <begin position="685"/>
        <end position="724"/>
    </location>
</feature>
<keyword evidence="9" id="KW-1185">Reference proteome</keyword>
<feature type="compositionally biased region" description="Low complexity" evidence="6">
    <location>
        <begin position="314"/>
        <end position="327"/>
    </location>
</feature>
<dbReference type="GO" id="GO:0016020">
    <property type="term" value="C:membrane"/>
    <property type="evidence" value="ECO:0007669"/>
    <property type="project" value="UniProtKB-SubCell"/>
</dbReference>
<keyword evidence="2" id="KW-0479">Metal-binding</keyword>
<accession>A0A1D3DAW4</accession>
<dbReference type="EMBL" id="JROU02000031">
    <property type="protein sequence ID" value="OEH80604.1"/>
    <property type="molecule type" value="Genomic_DNA"/>
</dbReference>
<feature type="compositionally biased region" description="Polar residues" evidence="6">
    <location>
        <begin position="335"/>
        <end position="350"/>
    </location>
</feature>
<keyword evidence="3 5" id="KW-0378">Hydrolase</keyword>
<dbReference type="Gene3D" id="3.60.40.10">
    <property type="entry name" value="PPM-type phosphatase domain"/>
    <property type="match status" value="2"/>
</dbReference>
<evidence type="ECO:0000259" key="7">
    <source>
        <dbReference type="PROSITE" id="PS51746"/>
    </source>
</evidence>
<dbReference type="PROSITE" id="PS01032">
    <property type="entry name" value="PPM_1"/>
    <property type="match status" value="1"/>
</dbReference>
<proteinExistence type="inferred from homology"/>
<reference evidence="8 9" key="1">
    <citation type="journal article" date="2016" name="BMC Genomics">
        <title>Comparative genomics reveals Cyclospora cayetanensis possesses coccidia-like metabolism and invasion components but unique surface antigens.</title>
        <authorList>
            <person name="Liu S."/>
            <person name="Wang L."/>
            <person name="Zheng H."/>
            <person name="Xu Z."/>
            <person name="Roellig D.M."/>
            <person name="Li N."/>
            <person name="Frace M.A."/>
            <person name="Tang K."/>
            <person name="Arrowood M.J."/>
            <person name="Moss D.M."/>
            <person name="Zhang L."/>
            <person name="Feng Y."/>
            <person name="Xiao L."/>
        </authorList>
    </citation>
    <scope>NUCLEOTIDE SEQUENCE [LARGE SCALE GENOMIC DNA]</scope>
    <source>
        <strain evidence="8 9">CHN_HEN01</strain>
    </source>
</reference>
<comment type="caution">
    <text evidence="8">The sequence shown here is derived from an EMBL/GenBank/DDBJ whole genome shotgun (WGS) entry which is preliminary data.</text>
</comment>
<evidence type="ECO:0000256" key="6">
    <source>
        <dbReference type="SAM" id="MobiDB-lite"/>
    </source>
</evidence>
<dbReference type="GO" id="GO:0046872">
    <property type="term" value="F:metal ion binding"/>
    <property type="evidence" value="ECO:0007669"/>
    <property type="project" value="UniProtKB-KW"/>
</dbReference>
<comment type="subcellular location">
    <subcellularLocation>
        <location evidence="1">Membrane</location>
        <topology evidence="1">Peripheral membrane protein</topology>
    </subcellularLocation>
</comment>
<evidence type="ECO:0000256" key="1">
    <source>
        <dbReference type="ARBA" id="ARBA00004170"/>
    </source>
</evidence>
<evidence type="ECO:0000256" key="5">
    <source>
        <dbReference type="RuleBase" id="RU003465"/>
    </source>
</evidence>
<evidence type="ECO:0000256" key="4">
    <source>
        <dbReference type="ARBA" id="ARBA00022912"/>
    </source>
</evidence>
<dbReference type="Proteomes" id="UP000095192">
    <property type="component" value="Unassembled WGS sequence"/>
</dbReference>
<feature type="domain" description="PPM-type phosphatase" evidence="7">
    <location>
        <begin position="468"/>
        <end position="677"/>
    </location>
</feature>
<dbReference type="InterPro" id="IPR000222">
    <property type="entry name" value="PP2C_BS"/>
</dbReference>
<dbReference type="AlphaFoldDB" id="A0A1D3DAW4"/>
<protein>
    <submittedName>
        <fullName evidence="8">Protein phosphatase</fullName>
    </submittedName>
</protein>
<keyword evidence="4 5" id="KW-0904">Protein phosphatase</keyword>
<evidence type="ECO:0000313" key="8">
    <source>
        <dbReference type="EMBL" id="OEH80604.1"/>
    </source>
</evidence>
<dbReference type="GO" id="GO:0004722">
    <property type="term" value="F:protein serine/threonine phosphatase activity"/>
    <property type="evidence" value="ECO:0007669"/>
    <property type="project" value="InterPro"/>
</dbReference>
<evidence type="ECO:0000256" key="3">
    <source>
        <dbReference type="ARBA" id="ARBA00022801"/>
    </source>
</evidence>
<dbReference type="InterPro" id="IPR015655">
    <property type="entry name" value="PP2C"/>
</dbReference>
<comment type="similarity">
    <text evidence="5">Belongs to the PP2C family.</text>
</comment>
<dbReference type="SUPFAM" id="SSF81606">
    <property type="entry name" value="PP2C-like"/>
    <property type="match status" value="1"/>
</dbReference>
<dbReference type="VEuPathDB" id="ToxoDB:LOC34620755"/>
<dbReference type="InterPro" id="IPR001932">
    <property type="entry name" value="PPM-type_phosphatase-like_dom"/>
</dbReference>
<dbReference type="CDD" id="cd00143">
    <property type="entry name" value="PP2Cc"/>
    <property type="match status" value="1"/>
</dbReference>
<dbReference type="InterPro" id="IPR036457">
    <property type="entry name" value="PPM-type-like_dom_sf"/>
</dbReference>
<dbReference type="VEuPathDB" id="ToxoDB:cyc_08815"/>
<dbReference type="PROSITE" id="PS51746">
    <property type="entry name" value="PPM_2"/>
    <property type="match status" value="1"/>
</dbReference>
<dbReference type="InParanoid" id="A0A1D3DAW4"/>
<sequence>MQQRLGPRLFKESAFHCSAAAETDRVEVATAKDAAVGVLSTDSPRGGSDASDEHPSFCLLSTAPSATKMTLSSTSVLTVEEEGMFYAYAAAPAASIESARGVEAAAEAGKFADEASAASSKVTELSECDVLDRGGEEFVEDVATAAFPTPPRPLANGARVPPPLDGDARMSLTVLSHSEGFPVVPLHAHAAPAGMTCAASSAAAACNEHLGPAVATLEEAALISRSPSPSPLQFTCTEKLSQLSADAVTSAQAAADSLSTAADSLSTAADSLSTAADSLSTAADSSSTAAEKTAAIVPSSISFAAAQAPEKGPATAAAAEASPLKAETAIRDTARTPTSTCILSSKETSLATPTPPGPPKVAPNAVAENTPERILGFFSPTVQKAGELVEGTAEVAAGGAASPRVVSAHSSFFSGTFTQGENSSANNVSFARRSNASSNRQQLRWASLGRARSGDRLYVNGCIWEVNRFAAAAARRQGFRASMEDEELLLDCLPVGERLSASFYGVYDGHASLVRAFLSTDRQFLREAHPFQLSGCAAVTVVLMEGLLFCANCGDSRACLSRGGIAVDLSRDHKPDRADELARILAAGGHLVIAEPEVRVLALSSEDEFLLIACDGLFDVMSSQEAISFVRGKLQVERQDGGCCSSSTLEDVANALIAEAIDNRRTRDNVTCVIVDLRAPLQPPSEQQKVQQLQQGSFGVSTEVSTRDYQEEGPFGAFDNRPSS</sequence>
<gene>
    <name evidence="8" type="ORF">cyc_08815</name>
</gene>
<dbReference type="SMART" id="SM00332">
    <property type="entry name" value="PP2Cc"/>
    <property type="match status" value="1"/>
</dbReference>
<organism evidence="8 9">
    <name type="scientific">Cyclospora cayetanensis</name>
    <dbReference type="NCBI Taxonomy" id="88456"/>
    <lineage>
        <taxon>Eukaryota</taxon>
        <taxon>Sar</taxon>
        <taxon>Alveolata</taxon>
        <taxon>Apicomplexa</taxon>
        <taxon>Conoidasida</taxon>
        <taxon>Coccidia</taxon>
        <taxon>Eucoccidiorida</taxon>
        <taxon>Eimeriorina</taxon>
        <taxon>Eimeriidae</taxon>
        <taxon>Cyclospora</taxon>
    </lineage>
</organism>
<feature type="compositionally biased region" description="Polar residues" evidence="6">
    <location>
        <begin position="685"/>
        <end position="704"/>
    </location>
</feature>
<dbReference type="Pfam" id="PF00481">
    <property type="entry name" value="PP2C"/>
    <property type="match status" value="2"/>
</dbReference>
<feature type="region of interest" description="Disordered" evidence="6">
    <location>
        <begin position="314"/>
        <end position="364"/>
    </location>
</feature>
<evidence type="ECO:0000313" key="9">
    <source>
        <dbReference type="Proteomes" id="UP000095192"/>
    </source>
</evidence>
<evidence type="ECO:0000256" key="2">
    <source>
        <dbReference type="ARBA" id="ARBA00022723"/>
    </source>
</evidence>